<evidence type="ECO:0000256" key="5">
    <source>
        <dbReference type="ARBA" id="ARBA00023136"/>
    </source>
</evidence>
<evidence type="ECO:0000256" key="4">
    <source>
        <dbReference type="ARBA" id="ARBA00022989"/>
    </source>
</evidence>
<organism evidence="7 8">
    <name type="scientific">Enhygromyxa salina</name>
    <dbReference type="NCBI Taxonomy" id="215803"/>
    <lineage>
        <taxon>Bacteria</taxon>
        <taxon>Pseudomonadati</taxon>
        <taxon>Myxococcota</taxon>
        <taxon>Polyangia</taxon>
        <taxon>Nannocystales</taxon>
        <taxon>Nannocystaceae</taxon>
        <taxon>Enhygromyxa</taxon>
    </lineage>
</organism>
<feature type="transmembrane region" description="Helical" evidence="6">
    <location>
        <begin position="111"/>
        <end position="131"/>
    </location>
</feature>
<evidence type="ECO:0000256" key="6">
    <source>
        <dbReference type="SAM" id="Phobius"/>
    </source>
</evidence>
<reference evidence="7 8" key="1">
    <citation type="submission" date="2018-03" db="EMBL/GenBank/DDBJ databases">
        <title>Draft Genome Sequences of the Obligatory Marine Myxobacteria Enhygromyxa salina SWB005.</title>
        <authorList>
            <person name="Poehlein A."/>
            <person name="Moghaddam J.A."/>
            <person name="Harms H."/>
            <person name="Alanjari M."/>
            <person name="Koenig G.M."/>
            <person name="Daniel R."/>
            <person name="Schaeberle T.F."/>
        </authorList>
    </citation>
    <scope>NUCLEOTIDE SEQUENCE [LARGE SCALE GENOMIC DNA]</scope>
    <source>
        <strain evidence="7 8">SWB005</strain>
    </source>
</reference>
<feature type="transmembrane region" description="Helical" evidence="6">
    <location>
        <begin position="386"/>
        <end position="405"/>
    </location>
</feature>
<dbReference type="GO" id="GO:0005886">
    <property type="term" value="C:plasma membrane"/>
    <property type="evidence" value="ECO:0007669"/>
    <property type="project" value="TreeGrafter"/>
</dbReference>
<evidence type="ECO:0000256" key="2">
    <source>
        <dbReference type="ARBA" id="ARBA00010199"/>
    </source>
</evidence>
<feature type="transmembrane region" description="Helical" evidence="6">
    <location>
        <begin position="65"/>
        <end position="91"/>
    </location>
</feature>
<dbReference type="EMBL" id="PVNK01000108">
    <property type="protein sequence ID" value="PRQ02990.1"/>
    <property type="molecule type" value="Genomic_DNA"/>
</dbReference>
<dbReference type="Pfam" id="PF01554">
    <property type="entry name" value="MatE"/>
    <property type="match status" value="2"/>
</dbReference>
<keyword evidence="3 6" id="KW-0812">Transmembrane</keyword>
<dbReference type="OrthoDB" id="9789527at2"/>
<dbReference type="PANTHER" id="PTHR42893:SF46">
    <property type="entry name" value="PROTEIN DETOXIFICATION 44, CHLOROPLASTIC"/>
    <property type="match status" value="1"/>
</dbReference>
<feature type="transmembrane region" description="Helical" evidence="6">
    <location>
        <begin position="218"/>
        <end position="237"/>
    </location>
</feature>
<dbReference type="InterPro" id="IPR044644">
    <property type="entry name" value="DinF-like"/>
</dbReference>
<evidence type="ECO:0000256" key="3">
    <source>
        <dbReference type="ARBA" id="ARBA00022692"/>
    </source>
</evidence>
<proteinExistence type="inferred from homology"/>
<name>A0A2S9YCZ0_9BACT</name>
<feature type="transmembrane region" description="Helical" evidence="6">
    <location>
        <begin position="169"/>
        <end position="187"/>
    </location>
</feature>
<keyword evidence="8" id="KW-1185">Reference proteome</keyword>
<accession>A0A2S9YCZ0</accession>
<feature type="transmembrane region" description="Helical" evidence="6">
    <location>
        <begin position="362"/>
        <end position="380"/>
    </location>
</feature>
<comment type="similarity">
    <text evidence="2">Belongs to the multi antimicrobial extrusion (MATE) (TC 2.A.66.1) family.</text>
</comment>
<dbReference type="InterPro" id="IPR002528">
    <property type="entry name" value="MATE_fam"/>
</dbReference>
<feature type="transmembrane region" description="Helical" evidence="6">
    <location>
        <begin position="287"/>
        <end position="309"/>
    </location>
</feature>
<gene>
    <name evidence="7" type="primary">dinF</name>
    <name evidence="7" type="ORF">ENSA5_19290</name>
</gene>
<evidence type="ECO:0000256" key="1">
    <source>
        <dbReference type="ARBA" id="ARBA00004141"/>
    </source>
</evidence>
<dbReference type="Proteomes" id="UP000237968">
    <property type="component" value="Unassembled WGS sequence"/>
</dbReference>
<evidence type="ECO:0000313" key="7">
    <source>
        <dbReference type="EMBL" id="PRQ02990.1"/>
    </source>
</evidence>
<dbReference type="AlphaFoldDB" id="A0A2S9YCZ0"/>
<feature type="transmembrane region" description="Helical" evidence="6">
    <location>
        <begin position="138"/>
        <end position="157"/>
    </location>
</feature>
<comment type="caution">
    <text evidence="7">The sequence shown here is derived from an EMBL/GenBank/DDBJ whole genome shotgun (WGS) entry which is preliminary data.</text>
</comment>
<protein>
    <submittedName>
        <fullName evidence="7">DNA-damage-inducible protein F</fullName>
    </submittedName>
</protein>
<dbReference type="CDD" id="cd13136">
    <property type="entry name" value="MATE_DinF_like"/>
    <property type="match status" value="1"/>
</dbReference>
<dbReference type="GO" id="GO:0015297">
    <property type="term" value="F:antiporter activity"/>
    <property type="evidence" value="ECO:0007669"/>
    <property type="project" value="InterPro"/>
</dbReference>
<dbReference type="PANTHER" id="PTHR42893">
    <property type="entry name" value="PROTEIN DETOXIFICATION 44, CHLOROPLASTIC-RELATED"/>
    <property type="match status" value="1"/>
</dbReference>
<feature type="transmembrane region" description="Helical" evidence="6">
    <location>
        <begin position="329"/>
        <end position="350"/>
    </location>
</feature>
<evidence type="ECO:0000313" key="8">
    <source>
        <dbReference type="Proteomes" id="UP000237968"/>
    </source>
</evidence>
<feature type="transmembrane region" description="Helical" evidence="6">
    <location>
        <begin position="22"/>
        <end position="44"/>
    </location>
</feature>
<sequence length="413" mass="43961">MVPIASLVDTAILGHLDELDPLAGVALGGVIFDLLYWSFGFLRMGTTGLTAQAFGREQLGESRALLLRAGVLALVFSTVLLAIQAPIGWLSFALLEGEAAVELAARAYYDARIWAAPAVLLNFCVMGWLLGLQRTRPILIMAIVANGANVVLDYVLIVKLGWGAAGAGWATMGSQYLALLTAAPIVWRAWAETRSDEPTGAVLGWAHLRPIANLGRHIWLRTLALISAFALFTNFSASFSSTLLAANAVLLRVLGLASYFIDGFAHATESLAGVFKGRDDKPSLRRLLALALRWGLATAGGFALAFIAFPQLFVLLTDQPELLAAVTDARGWLVLVLLLGAVAYVLDGYFIGLTAGPTLARAMLLSFALGFLPLALWARYGGGGPQMLWLALLVFMAARALTLGLEVPATLKS</sequence>
<keyword evidence="4 6" id="KW-1133">Transmembrane helix</keyword>
<dbReference type="GO" id="GO:0042910">
    <property type="term" value="F:xenobiotic transmembrane transporter activity"/>
    <property type="evidence" value="ECO:0007669"/>
    <property type="project" value="InterPro"/>
</dbReference>
<feature type="transmembrane region" description="Helical" evidence="6">
    <location>
        <begin position="249"/>
        <end position="275"/>
    </location>
</feature>
<keyword evidence="5 6" id="KW-0472">Membrane</keyword>
<dbReference type="NCBIfam" id="TIGR00797">
    <property type="entry name" value="matE"/>
    <property type="match status" value="1"/>
</dbReference>
<comment type="subcellular location">
    <subcellularLocation>
        <location evidence="1">Membrane</location>
        <topology evidence="1">Multi-pass membrane protein</topology>
    </subcellularLocation>
</comment>